<keyword evidence="3" id="KW-1185">Reference proteome</keyword>
<sequence length="99" mass="9979">MSAVRRWRWAMLGGAIAAVLPMAWQAAIAAPSVGDVYVLQPSRPLGGGGASAGGLYRLQGAVAQHDASVTSSGGAYAVHGGIRRARAAPASALFSDGFE</sequence>
<proteinExistence type="predicted"/>
<protein>
    <submittedName>
        <fullName evidence="2">Uncharacterized protein</fullName>
    </submittedName>
</protein>
<evidence type="ECO:0000313" key="3">
    <source>
        <dbReference type="Proteomes" id="UP000521199"/>
    </source>
</evidence>
<evidence type="ECO:0000313" key="2">
    <source>
        <dbReference type="EMBL" id="MBB5208263.1"/>
    </source>
</evidence>
<dbReference type="Proteomes" id="UP000521199">
    <property type="component" value="Unassembled WGS sequence"/>
</dbReference>
<name>A0A7W8D8U5_9GAMM</name>
<dbReference type="RefSeq" id="WP_183960803.1">
    <property type="nucleotide sequence ID" value="NZ_JACHHP010000003.1"/>
</dbReference>
<accession>A0A7W8D8U5</accession>
<dbReference type="EMBL" id="JACHHP010000003">
    <property type="protein sequence ID" value="MBB5208263.1"/>
    <property type="molecule type" value="Genomic_DNA"/>
</dbReference>
<keyword evidence="1" id="KW-0732">Signal</keyword>
<gene>
    <name evidence="2" type="ORF">HNQ52_001805</name>
</gene>
<organism evidence="2 3">
    <name type="scientific">Chiayiivirga flava</name>
    <dbReference type="NCBI Taxonomy" id="659595"/>
    <lineage>
        <taxon>Bacteria</taxon>
        <taxon>Pseudomonadati</taxon>
        <taxon>Pseudomonadota</taxon>
        <taxon>Gammaproteobacteria</taxon>
        <taxon>Lysobacterales</taxon>
        <taxon>Lysobacteraceae</taxon>
        <taxon>Chiayiivirga</taxon>
    </lineage>
</organism>
<feature type="chain" id="PRO_5031138612" evidence="1">
    <location>
        <begin position="30"/>
        <end position="99"/>
    </location>
</feature>
<comment type="caution">
    <text evidence="2">The sequence shown here is derived from an EMBL/GenBank/DDBJ whole genome shotgun (WGS) entry which is preliminary data.</text>
</comment>
<reference evidence="2 3" key="1">
    <citation type="submission" date="2020-08" db="EMBL/GenBank/DDBJ databases">
        <title>Genomic Encyclopedia of Type Strains, Phase IV (KMG-IV): sequencing the most valuable type-strain genomes for metagenomic binning, comparative biology and taxonomic classification.</title>
        <authorList>
            <person name="Goeker M."/>
        </authorList>
    </citation>
    <scope>NUCLEOTIDE SEQUENCE [LARGE SCALE GENOMIC DNA]</scope>
    <source>
        <strain evidence="2 3">DSM 24163</strain>
    </source>
</reference>
<dbReference type="AlphaFoldDB" id="A0A7W8D8U5"/>
<feature type="signal peptide" evidence="1">
    <location>
        <begin position="1"/>
        <end position="29"/>
    </location>
</feature>
<evidence type="ECO:0000256" key="1">
    <source>
        <dbReference type="SAM" id="SignalP"/>
    </source>
</evidence>